<dbReference type="Proteomes" id="UP000640725">
    <property type="component" value="Unassembled WGS sequence"/>
</dbReference>
<sequence>MADHLKSTIKKGDELSQADIDWLKQNGRENIIVFAQEKHFATLKSKYDVSGYTDRGVSTGLYPILQKLEKGNRLEEIEVAWLIENKLFYNSYYSDYTFYSSYNIHNRNYSNKIFIAYHTIEATFYEQEYQRTGKKWKLPNASSHWRKANEPQRALKLTENINFNAIKENKLKSALLTTRGGAFRDVDKLDQAETCARKAIDYQPNSHHPYTLMGAICFERGEFLVGEHWFEEAIKRGASPKDQDAEMKQIVKNAKDENKRQKVVEYLLKKDPNRYAWAKSYLKKTKKPGK</sequence>
<evidence type="ECO:0008006" key="3">
    <source>
        <dbReference type="Google" id="ProtNLM"/>
    </source>
</evidence>
<organism evidence="1 2">
    <name type="scientific">Planktothrix mougeotii LEGE 06226</name>
    <dbReference type="NCBI Taxonomy" id="1828728"/>
    <lineage>
        <taxon>Bacteria</taxon>
        <taxon>Bacillati</taxon>
        <taxon>Cyanobacteriota</taxon>
        <taxon>Cyanophyceae</taxon>
        <taxon>Oscillatoriophycideae</taxon>
        <taxon>Oscillatoriales</taxon>
        <taxon>Microcoleaceae</taxon>
        <taxon>Planktothrix</taxon>
    </lineage>
</organism>
<evidence type="ECO:0000313" key="1">
    <source>
        <dbReference type="EMBL" id="MBE9146164.1"/>
    </source>
</evidence>
<name>A0ABR9UJ72_9CYAN</name>
<reference evidence="1 2" key="1">
    <citation type="submission" date="2020-10" db="EMBL/GenBank/DDBJ databases">
        <authorList>
            <person name="Castelo-Branco R."/>
            <person name="Eusebio N."/>
            <person name="Adriana R."/>
            <person name="Vieira A."/>
            <person name="Brugerolle De Fraissinette N."/>
            <person name="Rezende De Castro R."/>
            <person name="Schneider M.P."/>
            <person name="Vasconcelos V."/>
            <person name="Leao P.N."/>
        </authorList>
    </citation>
    <scope>NUCLEOTIDE SEQUENCE [LARGE SCALE GENOMIC DNA]</scope>
    <source>
        <strain evidence="1 2">LEGE 06226</strain>
    </source>
</reference>
<dbReference type="RefSeq" id="WP_193871536.1">
    <property type="nucleotide sequence ID" value="NZ_JADEWU010000084.1"/>
</dbReference>
<dbReference type="InterPro" id="IPR011990">
    <property type="entry name" value="TPR-like_helical_dom_sf"/>
</dbReference>
<evidence type="ECO:0000313" key="2">
    <source>
        <dbReference type="Proteomes" id="UP000640725"/>
    </source>
</evidence>
<dbReference type="Gene3D" id="1.25.40.10">
    <property type="entry name" value="Tetratricopeptide repeat domain"/>
    <property type="match status" value="1"/>
</dbReference>
<keyword evidence="2" id="KW-1185">Reference proteome</keyword>
<proteinExistence type="predicted"/>
<protein>
    <recommendedName>
        <fullName evidence="3">Tetratricopeptide repeat protein</fullName>
    </recommendedName>
</protein>
<dbReference type="EMBL" id="JADEWU010000084">
    <property type="protein sequence ID" value="MBE9146164.1"/>
    <property type="molecule type" value="Genomic_DNA"/>
</dbReference>
<accession>A0ABR9UJ72</accession>
<gene>
    <name evidence="1" type="ORF">IQ236_23515</name>
</gene>
<comment type="caution">
    <text evidence="1">The sequence shown here is derived from an EMBL/GenBank/DDBJ whole genome shotgun (WGS) entry which is preliminary data.</text>
</comment>
<dbReference type="SUPFAM" id="SSF48452">
    <property type="entry name" value="TPR-like"/>
    <property type="match status" value="1"/>
</dbReference>